<evidence type="ECO:0000313" key="13">
    <source>
        <dbReference type="EMBL" id="AKV79467.1"/>
    </source>
</evidence>
<evidence type="ECO:0000313" key="17">
    <source>
        <dbReference type="Proteomes" id="UP000056255"/>
    </source>
</evidence>
<evidence type="ECO:0000256" key="4">
    <source>
        <dbReference type="ARBA" id="ARBA00022741"/>
    </source>
</evidence>
<dbReference type="Gene3D" id="3.40.50.300">
    <property type="entry name" value="P-loop containing nucleotide triphosphate hydrolases"/>
    <property type="match status" value="1"/>
</dbReference>
<keyword evidence="2 8" id="KW-0808">Transferase</keyword>
<dbReference type="EC" id="2.7.4.9" evidence="8"/>
<dbReference type="EMBL" id="CP012176">
    <property type="protein sequence ID" value="AKV83943.1"/>
    <property type="molecule type" value="Genomic_DNA"/>
</dbReference>
<dbReference type="Proteomes" id="UP000068832">
    <property type="component" value="Chromosome"/>
</dbReference>
<evidence type="ECO:0000313" key="15">
    <source>
        <dbReference type="EMBL" id="AKV83943.1"/>
    </source>
</evidence>
<dbReference type="InterPro" id="IPR018094">
    <property type="entry name" value="Thymidylate_kinase"/>
</dbReference>
<dbReference type="EMBL" id="CP012172">
    <property type="protein sequence ID" value="AKV74979.1"/>
    <property type="molecule type" value="Genomic_DNA"/>
</dbReference>
<keyword evidence="5 8" id="KW-0418">Kinase</keyword>
<dbReference type="OMA" id="QMAYLFA"/>
<evidence type="ECO:0000313" key="21">
    <source>
        <dbReference type="Proteomes" id="UP000068832"/>
    </source>
</evidence>
<name>A0A088E6V5_9CREN</name>
<dbReference type="Proteomes" id="UP000029084">
    <property type="component" value="Chromosome"/>
</dbReference>
<dbReference type="OrthoDB" id="43083at2157"/>
<evidence type="ECO:0000256" key="3">
    <source>
        <dbReference type="ARBA" id="ARBA00022727"/>
    </source>
</evidence>
<dbReference type="EMBL" id="CP012174">
    <property type="protein sequence ID" value="AKV79467.1"/>
    <property type="molecule type" value="Genomic_DNA"/>
</dbReference>
<dbReference type="SMR" id="A0A088E6V5"/>
<dbReference type="PANTHER" id="PTHR10344">
    <property type="entry name" value="THYMIDYLATE KINASE"/>
    <property type="match status" value="1"/>
</dbReference>
<dbReference type="Proteomes" id="UP000062398">
    <property type="component" value="Chromosome"/>
</dbReference>
<evidence type="ECO:0000313" key="20">
    <source>
        <dbReference type="Proteomes" id="UP000062475"/>
    </source>
</evidence>
<feature type="binding site" evidence="8">
    <location>
        <begin position="8"/>
        <end position="15"/>
    </location>
    <ligand>
        <name>ATP</name>
        <dbReference type="ChEBI" id="CHEBI:30616"/>
    </ligand>
</feature>
<sequence>MNLVVIEGIDASGKTTLAKRLAESLSPRFKVLLTQEPFTDDIKQLLEKYQWKDQVLLALLFSADRRIHVKWMESQNVDLIISDRYFFSTLAYQGVGVDRTWLESLSSIFPLPNLTILLDVPVNVALERLRNKRDSLDFEEKRKSLHQVRENYLSLARRYNFKILDGTLPLEKLTSISLELVQGLLSSSTSRGSQGT</sequence>
<evidence type="ECO:0000259" key="9">
    <source>
        <dbReference type="Pfam" id="PF02223"/>
    </source>
</evidence>
<dbReference type="GO" id="GO:0006235">
    <property type="term" value="P:dTTP biosynthetic process"/>
    <property type="evidence" value="ECO:0007669"/>
    <property type="project" value="UniProtKB-UniRule"/>
</dbReference>
<dbReference type="AlphaFoldDB" id="A0A088E6V5"/>
<dbReference type="GO" id="GO:0006227">
    <property type="term" value="P:dUDP biosynthetic process"/>
    <property type="evidence" value="ECO:0007669"/>
    <property type="project" value="TreeGrafter"/>
</dbReference>
<dbReference type="PATRIC" id="fig|43687.5.peg.2193"/>
<protein>
    <recommendedName>
        <fullName evidence="8">Probable thymidylate kinase</fullName>
        <ecNumber evidence="8">2.7.4.9</ecNumber>
    </recommendedName>
    <alternativeName>
        <fullName evidence="8">dTMP kinase</fullName>
    </alternativeName>
</protein>
<evidence type="ECO:0000313" key="18">
    <source>
        <dbReference type="Proteomes" id="UP000061362"/>
    </source>
</evidence>
<dbReference type="NCBIfam" id="TIGR00041">
    <property type="entry name" value="DTMP_kinase"/>
    <property type="match status" value="1"/>
</dbReference>
<reference evidence="18 19" key="2">
    <citation type="journal article" date="2015" name="Genome Announc.">
        <title>Complete Genome Sequences of Evolved Arsenate-Resistant Metallosphaera sedula Strains.</title>
        <authorList>
            <person name="Ai C."/>
            <person name="McCarthy S."/>
            <person name="Schackwitz W."/>
            <person name="Martin J."/>
            <person name="Lipzen A."/>
            <person name="Blum P."/>
        </authorList>
    </citation>
    <scope>NUCLEOTIDE SEQUENCE [LARGE SCALE GENOMIC DNA]</scope>
    <source>
        <strain evidence="13 19">ARS120-1</strain>
        <strain evidence="14 18">ARS120-2</strain>
        <strain evidence="11 21">ARS50-1</strain>
        <strain evidence="12 20">ARS50-2</strain>
    </source>
</reference>
<evidence type="ECO:0000256" key="5">
    <source>
        <dbReference type="ARBA" id="ARBA00022777"/>
    </source>
</evidence>
<dbReference type="EMBL" id="CP012175">
    <property type="protein sequence ID" value="AKV81712.1"/>
    <property type="molecule type" value="Genomic_DNA"/>
</dbReference>
<dbReference type="PANTHER" id="PTHR10344:SF4">
    <property type="entry name" value="UMP-CMP KINASE 2, MITOCHONDRIAL"/>
    <property type="match status" value="1"/>
</dbReference>
<dbReference type="GO" id="GO:0005737">
    <property type="term" value="C:cytoplasm"/>
    <property type="evidence" value="ECO:0007669"/>
    <property type="project" value="TreeGrafter"/>
</dbReference>
<dbReference type="Proteomes" id="UP000056255">
    <property type="component" value="Chromosome"/>
</dbReference>
<dbReference type="EMBL" id="CP012173">
    <property type="protein sequence ID" value="AKV77217.1"/>
    <property type="molecule type" value="Genomic_DNA"/>
</dbReference>
<dbReference type="EMBL" id="CP008822">
    <property type="protein sequence ID" value="AIM28159.1"/>
    <property type="molecule type" value="Genomic_DNA"/>
</dbReference>
<evidence type="ECO:0000313" key="12">
    <source>
        <dbReference type="EMBL" id="AKV77217.1"/>
    </source>
</evidence>
<dbReference type="Pfam" id="PF02223">
    <property type="entry name" value="Thymidylate_kin"/>
    <property type="match status" value="1"/>
</dbReference>
<dbReference type="InterPro" id="IPR039430">
    <property type="entry name" value="Thymidylate_kin-like_dom"/>
</dbReference>
<organism evidence="10 16">
    <name type="scientific">Metallosphaera sedula</name>
    <dbReference type="NCBI Taxonomy" id="43687"/>
    <lineage>
        <taxon>Archaea</taxon>
        <taxon>Thermoproteota</taxon>
        <taxon>Thermoprotei</taxon>
        <taxon>Sulfolobales</taxon>
        <taxon>Sulfolobaceae</taxon>
        <taxon>Metallosphaera</taxon>
    </lineage>
</organism>
<dbReference type="SUPFAM" id="SSF52540">
    <property type="entry name" value="P-loop containing nucleoside triphosphate hydrolases"/>
    <property type="match status" value="1"/>
</dbReference>
<keyword evidence="4 8" id="KW-0547">Nucleotide-binding</keyword>
<comment type="similarity">
    <text evidence="1 8">Belongs to the thymidylate kinase family.</text>
</comment>
<dbReference type="Proteomes" id="UP000062475">
    <property type="component" value="Chromosome"/>
</dbReference>
<dbReference type="InterPro" id="IPR027417">
    <property type="entry name" value="P-loop_NTPase"/>
</dbReference>
<evidence type="ECO:0000256" key="2">
    <source>
        <dbReference type="ARBA" id="ARBA00022679"/>
    </source>
</evidence>
<dbReference type="HAMAP" id="MF_00165">
    <property type="entry name" value="Thymidylate_kinase"/>
    <property type="match status" value="1"/>
</dbReference>
<reference evidence="15 17" key="3">
    <citation type="submission" date="2015-07" db="EMBL/GenBank/DDBJ databases">
        <title>Physiological, transcriptional responses and genome re-sequencing of acid resistant extremely thermoacidophilic Metallosphaera sedula SARC-M1.</title>
        <authorList>
            <person name="Ai C."/>
            <person name="McCarthy S."/>
            <person name="Eckrich V."/>
            <person name="Rudrappa D."/>
            <person name="Qiu G."/>
            <person name="Blum P."/>
        </authorList>
    </citation>
    <scope>NUCLEOTIDE SEQUENCE [LARGE SCALE GENOMIC DNA]</scope>
    <source>
        <strain evidence="15 17">SARC-M1</strain>
    </source>
</reference>
<dbReference type="CDD" id="cd01672">
    <property type="entry name" value="TMPK"/>
    <property type="match status" value="1"/>
</dbReference>
<dbReference type="GeneID" id="91756571"/>
<evidence type="ECO:0000313" key="10">
    <source>
        <dbReference type="EMBL" id="AIM28159.1"/>
    </source>
</evidence>
<dbReference type="PROSITE" id="PS01331">
    <property type="entry name" value="THYMIDYLATE_KINASE"/>
    <property type="match status" value="1"/>
</dbReference>
<evidence type="ECO:0000313" key="19">
    <source>
        <dbReference type="Proteomes" id="UP000062398"/>
    </source>
</evidence>
<keyword evidence="6 8" id="KW-0067">ATP-binding</keyword>
<keyword evidence="3 8" id="KW-0545">Nucleotide biosynthesis</keyword>
<evidence type="ECO:0000256" key="8">
    <source>
        <dbReference type="HAMAP-Rule" id="MF_00165"/>
    </source>
</evidence>
<dbReference type="GO" id="GO:0005524">
    <property type="term" value="F:ATP binding"/>
    <property type="evidence" value="ECO:0007669"/>
    <property type="project" value="UniProtKB-UniRule"/>
</dbReference>
<gene>
    <name evidence="8" type="primary">tmk</name>
    <name evidence="10" type="ORF">HA72_2036</name>
    <name evidence="11" type="ORF">MsedA_2086</name>
    <name evidence="12" type="ORF">MsedB_2088</name>
    <name evidence="13" type="ORF">MsedC_2086</name>
    <name evidence="14" type="ORF">MsedD_2087</name>
    <name evidence="15" type="ORF">MsedE_2088</name>
</gene>
<evidence type="ECO:0000313" key="16">
    <source>
        <dbReference type="Proteomes" id="UP000029084"/>
    </source>
</evidence>
<evidence type="ECO:0000256" key="1">
    <source>
        <dbReference type="ARBA" id="ARBA00009776"/>
    </source>
</evidence>
<evidence type="ECO:0000313" key="11">
    <source>
        <dbReference type="EMBL" id="AKV74979.1"/>
    </source>
</evidence>
<reference evidence="10 16" key="1">
    <citation type="journal article" date="2014" name="J. Bacteriol.">
        <title>Role of an Archaeal PitA Transporter in the Copper and Arsenic Resistance of Metallosphaera sedula, an Extreme Thermoacidophile.</title>
        <authorList>
            <person name="McCarthy S."/>
            <person name="Ai C."/>
            <person name="Wheaton G."/>
            <person name="Tevatia R."/>
            <person name="Eckrich V."/>
            <person name="Kelly R."/>
            <person name="Blum P."/>
        </authorList>
    </citation>
    <scope>NUCLEOTIDE SEQUENCE [LARGE SCALE GENOMIC DNA]</scope>
    <source>
        <strain evidence="10 16">CuR1</strain>
    </source>
</reference>
<evidence type="ECO:0000313" key="14">
    <source>
        <dbReference type="EMBL" id="AKV81712.1"/>
    </source>
</evidence>
<dbReference type="RefSeq" id="WP_012021963.1">
    <property type="nucleotide sequence ID" value="NZ_CP008822.1"/>
</dbReference>
<dbReference type="GO" id="GO:0004798">
    <property type="term" value="F:dTMP kinase activity"/>
    <property type="evidence" value="ECO:0007669"/>
    <property type="project" value="UniProtKB-UniRule"/>
</dbReference>
<evidence type="ECO:0000256" key="7">
    <source>
        <dbReference type="ARBA" id="ARBA00048743"/>
    </source>
</evidence>
<dbReference type="GO" id="GO:0006233">
    <property type="term" value="P:dTDP biosynthetic process"/>
    <property type="evidence" value="ECO:0007669"/>
    <property type="project" value="InterPro"/>
</dbReference>
<dbReference type="InterPro" id="IPR018095">
    <property type="entry name" value="Thymidylate_kin_CS"/>
</dbReference>
<evidence type="ECO:0000256" key="6">
    <source>
        <dbReference type="ARBA" id="ARBA00022840"/>
    </source>
</evidence>
<comment type="catalytic activity">
    <reaction evidence="7 8">
        <text>dTMP + ATP = dTDP + ADP</text>
        <dbReference type="Rhea" id="RHEA:13517"/>
        <dbReference type="ChEBI" id="CHEBI:30616"/>
        <dbReference type="ChEBI" id="CHEBI:58369"/>
        <dbReference type="ChEBI" id="CHEBI:63528"/>
        <dbReference type="ChEBI" id="CHEBI:456216"/>
        <dbReference type="EC" id="2.7.4.9"/>
    </reaction>
</comment>
<dbReference type="Proteomes" id="UP000061362">
    <property type="component" value="Chromosome"/>
</dbReference>
<accession>A0A088E6V5</accession>
<feature type="domain" description="Thymidylate kinase-like" evidence="9">
    <location>
        <begin position="6"/>
        <end position="173"/>
    </location>
</feature>
<proteinExistence type="inferred from homology"/>